<proteinExistence type="inferred from homology"/>
<evidence type="ECO:0000256" key="10">
    <source>
        <dbReference type="ARBA" id="ARBA00043668"/>
    </source>
</evidence>
<evidence type="ECO:0000256" key="12">
    <source>
        <dbReference type="ARBA" id="ARBA00043691"/>
    </source>
</evidence>
<dbReference type="GO" id="GO:0034417">
    <property type="term" value="F:bisphosphoglycerate 3-phosphatase activity"/>
    <property type="evidence" value="ECO:0007669"/>
    <property type="project" value="UniProtKB-EC"/>
</dbReference>
<keyword evidence="8" id="KW-0472">Membrane</keyword>
<dbReference type="PROSITE" id="PS51257">
    <property type="entry name" value="PROKAR_LIPOPROTEIN"/>
    <property type="match status" value="1"/>
</dbReference>
<keyword evidence="6" id="KW-0732">Signal</keyword>
<comment type="catalytic activity">
    <reaction evidence="13">
        <text>(2R)-2,3-bisphosphoglycerate + H2O = (2R)-2-phosphoglycerate + phosphate</text>
        <dbReference type="Rhea" id="RHEA:27381"/>
        <dbReference type="ChEBI" id="CHEBI:15377"/>
        <dbReference type="ChEBI" id="CHEBI:43474"/>
        <dbReference type="ChEBI" id="CHEBI:58248"/>
        <dbReference type="ChEBI" id="CHEBI:58289"/>
        <dbReference type="EC" id="3.1.3.80"/>
    </reaction>
    <physiologicalReaction direction="left-to-right" evidence="13">
        <dbReference type="Rhea" id="RHEA:27382"/>
    </physiologicalReaction>
</comment>
<dbReference type="GO" id="GO:0003993">
    <property type="term" value="F:acid phosphatase activity"/>
    <property type="evidence" value="ECO:0007669"/>
    <property type="project" value="TreeGrafter"/>
</dbReference>
<dbReference type="OrthoDB" id="9770871at2"/>
<dbReference type="EMBL" id="MSCJ01000003">
    <property type="protein sequence ID" value="PQJ62354.1"/>
    <property type="molecule type" value="Genomic_DNA"/>
</dbReference>
<evidence type="ECO:0000256" key="6">
    <source>
        <dbReference type="ARBA" id="ARBA00022729"/>
    </source>
</evidence>
<comment type="similarity">
    <text evidence="2">Belongs to the histidine acid phosphatase family. MINPP1 subfamily.</text>
</comment>
<gene>
    <name evidence="14" type="ORF">BTO08_19140</name>
</gene>
<dbReference type="Gene3D" id="3.40.50.1240">
    <property type="entry name" value="Phosphoglycerate mutase-like"/>
    <property type="match status" value="1"/>
</dbReference>
<evidence type="ECO:0000256" key="2">
    <source>
        <dbReference type="ARBA" id="ARBA00008422"/>
    </source>
</evidence>
<dbReference type="EC" id="3.1.3.80" evidence="3"/>
<comment type="catalytic activity">
    <reaction evidence="10">
        <text>1D-myo-inositol 1,2,5,6-tetrakisphosphate + H2O = 1D-myo-inositol 1,2,6-trisphosphate + phosphate</text>
        <dbReference type="Rhea" id="RHEA:77119"/>
        <dbReference type="ChEBI" id="CHEBI:15377"/>
        <dbReference type="ChEBI" id="CHEBI:43474"/>
        <dbReference type="ChEBI" id="CHEBI:195535"/>
        <dbReference type="ChEBI" id="CHEBI:195537"/>
        <dbReference type="EC" id="3.1.3.62"/>
    </reaction>
    <physiologicalReaction direction="left-to-right" evidence="10">
        <dbReference type="Rhea" id="RHEA:77120"/>
    </physiologicalReaction>
</comment>
<name>A0A2S7VJM6_PHOAN</name>
<dbReference type="EC" id="3.1.3.62" evidence="4"/>
<comment type="catalytic activity">
    <reaction evidence="11">
        <text>1D-myo-inositol 1,2,4,5,6-pentakisphosphate + H2O = 1D-myo-inositol 1,2,5,6-tetrakisphosphate + phosphate</text>
        <dbReference type="Rhea" id="RHEA:77115"/>
        <dbReference type="ChEBI" id="CHEBI:15377"/>
        <dbReference type="ChEBI" id="CHEBI:43474"/>
        <dbReference type="ChEBI" id="CHEBI:57798"/>
        <dbReference type="ChEBI" id="CHEBI:195535"/>
        <dbReference type="EC" id="3.1.3.62"/>
    </reaction>
    <physiologicalReaction direction="left-to-right" evidence="11">
        <dbReference type="Rhea" id="RHEA:77116"/>
    </physiologicalReaction>
</comment>
<evidence type="ECO:0000256" key="5">
    <source>
        <dbReference type="ARBA" id="ARBA00018097"/>
    </source>
</evidence>
<comment type="caution">
    <text evidence="14">The sequence shown here is derived from an EMBL/GenBank/DDBJ whole genome shotgun (WGS) entry which is preliminary data.</text>
</comment>
<dbReference type="InterPro" id="IPR029033">
    <property type="entry name" value="His_PPase_superfam"/>
</dbReference>
<evidence type="ECO:0000256" key="4">
    <source>
        <dbReference type="ARBA" id="ARBA00013040"/>
    </source>
</evidence>
<evidence type="ECO:0000256" key="8">
    <source>
        <dbReference type="ARBA" id="ARBA00023136"/>
    </source>
</evidence>
<dbReference type="AlphaFoldDB" id="A0A2S7VJM6"/>
<evidence type="ECO:0000256" key="11">
    <source>
        <dbReference type="ARBA" id="ARBA00043671"/>
    </source>
</evidence>
<evidence type="ECO:0000313" key="15">
    <source>
        <dbReference type="Proteomes" id="UP000238730"/>
    </source>
</evidence>
<dbReference type="GO" id="GO:0052745">
    <property type="term" value="F:inositol phosphate phosphatase activity"/>
    <property type="evidence" value="ECO:0007669"/>
    <property type="project" value="TreeGrafter"/>
</dbReference>
<sequence length="456" mass="51821">MRYLALCCALGVIGITACHSDDKPDPVTEYQFGTKTTYAPQQKLSSYQQAPQGYELVYSELVSRHGSRALSSFKYDDISMQVWREAQKQGALTPLGEKLGAEIERMTAANEALGYGNLSGLGHDELLAIGKRAAQRNHSLVDQAIENQRHIVVEYSGKDRALASANAFTEGFTENNQDLADLLLEPKVNKAQLYFHKENKEYNDYVDHDAALRAAIDRLFDSEKSHQVAQEVLESIYSPEFVQQLVNGELKFYSTEEPDELLAENEVDAVIHLFNLYLIASGMAQEAGEEPWHFEQFFTPEETQWLSYVLDGEDFYEKGPSFNSTDITYKMASVLVDDFFNEIEKIKQGNEQAALKVRFAHAETIMPFAANMQLKGSEEGVDPQTTFSYDNNDWHGKWVAPYSSNIQWDVYRGEADDLLVKMLYNEKEIGFKSSCHPIEAGSYFYRFSELKRCYKQ</sequence>
<dbReference type="PANTHER" id="PTHR20963">
    <property type="entry name" value="MULTIPLE INOSITOL POLYPHOSPHATE PHOSPHATASE-RELATED"/>
    <property type="match status" value="1"/>
</dbReference>
<dbReference type="RefSeq" id="WP_105062164.1">
    <property type="nucleotide sequence ID" value="NZ_MSCJ01000003.1"/>
</dbReference>
<dbReference type="InterPro" id="IPR000560">
    <property type="entry name" value="His_Pase_clade-2"/>
</dbReference>
<evidence type="ECO:0000313" key="14">
    <source>
        <dbReference type="EMBL" id="PQJ62354.1"/>
    </source>
</evidence>
<dbReference type="GO" id="GO:0016020">
    <property type="term" value="C:membrane"/>
    <property type="evidence" value="ECO:0007669"/>
    <property type="project" value="UniProtKB-SubCell"/>
</dbReference>
<keyword evidence="7" id="KW-0378">Hydrolase</keyword>
<evidence type="ECO:0000256" key="13">
    <source>
        <dbReference type="ARBA" id="ARBA00043832"/>
    </source>
</evidence>
<dbReference type="PANTHER" id="PTHR20963:SF8">
    <property type="entry name" value="MULTIPLE INOSITOL POLYPHOSPHATE PHOSPHATASE 1"/>
    <property type="match status" value="1"/>
</dbReference>
<comment type="catalytic activity">
    <reaction evidence="12">
        <text>1D-myo-inositol hexakisphosphate + H2O = 1D-myo-inositol 1,2,4,5,6-pentakisphosphate + phosphate</text>
        <dbReference type="Rhea" id="RHEA:16989"/>
        <dbReference type="ChEBI" id="CHEBI:15377"/>
        <dbReference type="ChEBI" id="CHEBI:43474"/>
        <dbReference type="ChEBI" id="CHEBI:57798"/>
        <dbReference type="ChEBI" id="CHEBI:58130"/>
        <dbReference type="EC" id="3.1.3.62"/>
    </reaction>
    <physiologicalReaction direction="left-to-right" evidence="12">
        <dbReference type="Rhea" id="RHEA:16990"/>
    </physiologicalReaction>
</comment>
<evidence type="ECO:0000256" key="9">
    <source>
        <dbReference type="ARBA" id="ARBA00031642"/>
    </source>
</evidence>
<comment type="subcellular location">
    <subcellularLocation>
        <location evidence="1">Membrane</location>
    </subcellularLocation>
</comment>
<evidence type="ECO:0000256" key="7">
    <source>
        <dbReference type="ARBA" id="ARBA00022801"/>
    </source>
</evidence>
<dbReference type="SUPFAM" id="SSF53254">
    <property type="entry name" value="Phosphoglycerate mutase-like"/>
    <property type="match status" value="1"/>
</dbReference>
<evidence type="ECO:0000256" key="1">
    <source>
        <dbReference type="ARBA" id="ARBA00004370"/>
    </source>
</evidence>
<protein>
    <recommendedName>
        <fullName evidence="5">Multiple inositol polyphosphate phosphatase 1</fullName>
        <ecNumber evidence="4">3.1.3.62</ecNumber>
        <ecNumber evidence="3">3.1.3.80</ecNumber>
    </recommendedName>
    <alternativeName>
        <fullName evidence="9">2,3-bisphosphoglycerate 3-phosphatase</fullName>
    </alternativeName>
</protein>
<reference evidence="14 15" key="1">
    <citation type="submission" date="2016-12" db="EMBL/GenBank/DDBJ databases">
        <title>Diversity of luminous bacteria.</title>
        <authorList>
            <person name="Yoshizawa S."/>
            <person name="Kogure K."/>
        </authorList>
    </citation>
    <scope>NUCLEOTIDE SEQUENCE [LARGE SCALE GENOMIC DNA]</scope>
    <source>
        <strain evidence="14 15">LC1-200</strain>
    </source>
</reference>
<dbReference type="Proteomes" id="UP000238730">
    <property type="component" value="Unassembled WGS sequence"/>
</dbReference>
<dbReference type="Pfam" id="PF00328">
    <property type="entry name" value="His_Phos_2"/>
    <property type="match status" value="1"/>
</dbReference>
<evidence type="ECO:0000256" key="3">
    <source>
        <dbReference type="ARBA" id="ARBA00012976"/>
    </source>
</evidence>
<accession>A0A2S7VJM6</accession>
<organism evidence="14 15">
    <name type="scientific">Photobacterium angustum</name>
    <dbReference type="NCBI Taxonomy" id="661"/>
    <lineage>
        <taxon>Bacteria</taxon>
        <taxon>Pseudomonadati</taxon>
        <taxon>Pseudomonadota</taxon>
        <taxon>Gammaproteobacteria</taxon>
        <taxon>Vibrionales</taxon>
        <taxon>Vibrionaceae</taxon>
        <taxon>Photobacterium</taxon>
    </lineage>
</organism>